<feature type="transmembrane region" description="Helical" evidence="7">
    <location>
        <begin position="184"/>
        <end position="204"/>
    </location>
</feature>
<keyword evidence="9" id="KW-1185">Reference proteome</keyword>
<evidence type="ECO:0000256" key="3">
    <source>
        <dbReference type="ARBA" id="ARBA00022475"/>
    </source>
</evidence>
<evidence type="ECO:0000313" key="8">
    <source>
        <dbReference type="EMBL" id="NRF67219.1"/>
    </source>
</evidence>
<evidence type="ECO:0000256" key="6">
    <source>
        <dbReference type="ARBA" id="ARBA00023136"/>
    </source>
</evidence>
<feature type="transmembrane region" description="Helical" evidence="7">
    <location>
        <begin position="342"/>
        <end position="362"/>
    </location>
</feature>
<comment type="similarity">
    <text evidence="2">Belongs to the UPF0324 family.</text>
</comment>
<keyword evidence="3" id="KW-1003">Cell membrane</keyword>
<feature type="transmembrane region" description="Helical" evidence="7">
    <location>
        <begin position="249"/>
        <end position="269"/>
    </location>
</feature>
<dbReference type="Proteomes" id="UP000737171">
    <property type="component" value="Unassembled WGS sequence"/>
</dbReference>
<comment type="subcellular location">
    <subcellularLocation>
        <location evidence="1">Cell membrane</location>
        <topology evidence="1">Multi-pass membrane protein</topology>
    </subcellularLocation>
</comment>
<proteinExistence type="inferred from homology"/>
<protein>
    <submittedName>
        <fullName evidence="8">Sulfate exporter family transporter</fullName>
    </submittedName>
</protein>
<evidence type="ECO:0000256" key="1">
    <source>
        <dbReference type="ARBA" id="ARBA00004651"/>
    </source>
</evidence>
<reference evidence="8 9" key="1">
    <citation type="submission" date="2020-05" db="EMBL/GenBank/DDBJ databases">
        <title>Aquincola sp. isolate from soil.</title>
        <authorList>
            <person name="Han J."/>
            <person name="Kim D.-U."/>
        </authorList>
    </citation>
    <scope>NUCLEOTIDE SEQUENCE [LARGE SCALE GENOMIC DNA]</scope>
    <source>
        <strain evidence="8 9">S2</strain>
    </source>
</reference>
<keyword evidence="6 7" id="KW-0472">Membrane</keyword>
<feature type="transmembrane region" description="Helical" evidence="7">
    <location>
        <begin position="115"/>
        <end position="137"/>
    </location>
</feature>
<feature type="transmembrane region" description="Helical" evidence="7">
    <location>
        <begin position="149"/>
        <end position="172"/>
    </location>
</feature>
<keyword evidence="4 7" id="KW-0812">Transmembrane</keyword>
<gene>
    <name evidence="8" type="ORF">HLB44_09510</name>
</gene>
<feature type="transmembrane region" description="Helical" evidence="7">
    <location>
        <begin position="281"/>
        <end position="300"/>
    </location>
</feature>
<evidence type="ECO:0000313" key="9">
    <source>
        <dbReference type="Proteomes" id="UP000737171"/>
    </source>
</evidence>
<dbReference type="PANTHER" id="PTHR30106">
    <property type="entry name" value="INNER MEMBRANE PROTEIN YEIH-RELATED"/>
    <property type="match status" value="1"/>
</dbReference>
<sequence>MSTALALSAWPARGRTLFPGVLASVVVAAAATFLSQHYGAPVMLFALLLGLAMNFLSGSSPPTALRAGPPEGERPPWGGPAAAAAPCAPGIEFTARQVLRIGVALLGLRITLAQIAALGIAPVGIVIISVVLTIGLSMLAARALGFNTLFGLLSGGATAICGASAAMALAAALPAHPQKERATLFTVVGVSALSTLAMIVYPMAVRAFGLDARGAGVFLGGTIHDVAQVVGAGYSLSQETGDVATFVKLLRVAMLLPVIVFAVLLARRGSKGAAAGPRPPLLPGFVVGFAALVGLASTGWLPQPVLALGNDVSRWCLVAAIAAIGMKTQLKELATVGFKPVALMLGETVFLAILVLALVRWLP</sequence>
<dbReference type="InterPro" id="IPR018383">
    <property type="entry name" value="UPF0324_pro"/>
</dbReference>
<organism evidence="8 9">
    <name type="scientific">Pseudaquabacterium terrae</name>
    <dbReference type="NCBI Taxonomy" id="2732868"/>
    <lineage>
        <taxon>Bacteria</taxon>
        <taxon>Pseudomonadati</taxon>
        <taxon>Pseudomonadota</taxon>
        <taxon>Betaproteobacteria</taxon>
        <taxon>Burkholderiales</taxon>
        <taxon>Sphaerotilaceae</taxon>
        <taxon>Pseudaquabacterium</taxon>
    </lineage>
</organism>
<comment type="caution">
    <text evidence="8">The sequence shown here is derived from an EMBL/GenBank/DDBJ whole genome shotgun (WGS) entry which is preliminary data.</text>
</comment>
<keyword evidence="5 7" id="KW-1133">Transmembrane helix</keyword>
<name>A0ABX2EF29_9BURK</name>
<dbReference type="EMBL" id="JABRWJ010000003">
    <property type="protein sequence ID" value="NRF67219.1"/>
    <property type="molecule type" value="Genomic_DNA"/>
</dbReference>
<dbReference type="RefSeq" id="WP_173122350.1">
    <property type="nucleotide sequence ID" value="NZ_JABRWJ010000003.1"/>
</dbReference>
<dbReference type="PANTHER" id="PTHR30106:SF2">
    <property type="entry name" value="UPF0324 INNER MEMBRANE PROTEIN YEIH"/>
    <property type="match status" value="1"/>
</dbReference>
<evidence type="ECO:0000256" key="4">
    <source>
        <dbReference type="ARBA" id="ARBA00022692"/>
    </source>
</evidence>
<accession>A0ABX2EF29</accession>
<evidence type="ECO:0000256" key="2">
    <source>
        <dbReference type="ARBA" id="ARBA00007977"/>
    </source>
</evidence>
<feature type="transmembrane region" description="Helical" evidence="7">
    <location>
        <begin position="38"/>
        <end position="56"/>
    </location>
</feature>
<dbReference type="Pfam" id="PF03601">
    <property type="entry name" value="Cons_hypoth698"/>
    <property type="match status" value="1"/>
</dbReference>
<evidence type="ECO:0000256" key="7">
    <source>
        <dbReference type="SAM" id="Phobius"/>
    </source>
</evidence>
<evidence type="ECO:0000256" key="5">
    <source>
        <dbReference type="ARBA" id="ARBA00022989"/>
    </source>
</evidence>